<proteinExistence type="predicted"/>
<keyword evidence="1" id="KW-1133">Transmembrane helix</keyword>
<dbReference type="EMBL" id="CP039354">
    <property type="protein sequence ID" value="QCE10050.1"/>
    <property type="molecule type" value="Genomic_DNA"/>
</dbReference>
<protein>
    <submittedName>
        <fullName evidence="2">Uncharacterized protein</fullName>
    </submittedName>
</protein>
<gene>
    <name evidence="2" type="ORF">DEO72_LG10g1276</name>
</gene>
<feature type="transmembrane region" description="Helical" evidence="1">
    <location>
        <begin position="42"/>
        <end position="59"/>
    </location>
</feature>
<dbReference type="AlphaFoldDB" id="A0A4D6N897"/>
<evidence type="ECO:0000313" key="2">
    <source>
        <dbReference type="EMBL" id="QCE10050.1"/>
    </source>
</evidence>
<evidence type="ECO:0000313" key="3">
    <source>
        <dbReference type="Proteomes" id="UP000501690"/>
    </source>
</evidence>
<organism evidence="2 3">
    <name type="scientific">Vigna unguiculata</name>
    <name type="common">Cowpea</name>
    <dbReference type="NCBI Taxonomy" id="3917"/>
    <lineage>
        <taxon>Eukaryota</taxon>
        <taxon>Viridiplantae</taxon>
        <taxon>Streptophyta</taxon>
        <taxon>Embryophyta</taxon>
        <taxon>Tracheophyta</taxon>
        <taxon>Spermatophyta</taxon>
        <taxon>Magnoliopsida</taxon>
        <taxon>eudicotyledons</taxon>
        <taxon>Gunneridae</taxon>
        <taxon>Pentapetalae</taxon>
        <taxon>rosids</taxon>
        <taxon>fabids</taxon>
        <taxon>Fabales</taxon>
        <taxon>Fabaceae</taxon>
        <taxon>Papilionoideae</taxon>
        <taxon>50 kb inversion clade</taxon>
        <taxon>NPAAA clade</taxon>
        <taxon>indigoferoid/millettioid clade</taxon>
        <taxon>Phaseoleae</taxon>
        <taxon>Vigna</taxon>
    </lineage>
</organism>
<accession>A0A4D6N897</accession>
<evidence type="ECO:0000256" key="1">
    <source>
        <dbReference type="SAM" id="Phobius"/>
    </source>
</evidence>
<keyword evidence="1" id="KW-0812">Transmembrane</keyword>
<keyword evidence="1" id="KW-0472">Membrane</keyword>
<name>A0A4D6N897_VIGUN</name>
<keyword evidence="3" id="KW-1185">Reference proteome</keyword>
<reference evidence="2 3" key="1">
    <citation type="submission" date="2019-04" db="EMBL/GenBank/DDBJ databases">
        <title>An improved genome assembly and genetic linkage map for asparagus bean, Vigna unguiculata ssp. sesquipedialis.</title>
        <authorList>
            <person name="Xia Q."/>
            <person name="Zhang R."/>
            <person name="Dong Y."/>
        </authorList>
    </citation>
    <scope>NUCLEOTIDE SEQUENCE [LARGE SCALE GENOMIC DNA]</scope>
    <source>
        <tissue evidence="2">Leaf</tissue>
    </source>
</reference>
<dbReference type="Proteomes" id="UP000501690">
    <property type="component" value="Linkage Group LG10"/>
</dbReference>
<sequence>MECSRLWLVRMGSGRLPSLVLADELVVMGQIQIVVRIGELHFVSWIVVVGKVMLLLGFGDRQGRLLVSPKESNTFTRVLVNR</sequence>